<dbReference type="PANTHER" id="PTHR37319:SF1">
    <property type="entry name" value="TRANSPOSASE TN5 DIMERISATION DOMAIN-CONTAINING PROTEIN"/>
    <property type="match status" value="1"/>
</dbReference>
<dbReference type="AlphaFoldDB" id="F4KR85"/>
<name>F4KR85_HALH1</name>
<dbReference type="KEGG" id="hhy:Halhy_4824"/>
<dbReference type="EMBL" id="CP002691">
    <property type="protein sequence ID" value="AEE49711.1"/>
    <property type="molecule type" value="Genomic_DNA"/>
</dbReference>
<dbReference type="InterPro" id="IPR014735">
    <property type="entry name" value="Transposase_Tn5-like_N"/>
</dbReference>
<dbReference type="InterPro" id="IPR014737">
    <property type="entry name" value="Transposase_Tn5-like_C"/>
</dbReference>
<organism evidence="5 6">
    <name type="scientific">Haliscomenobacter hydrossis (strain ATCC 27775 / DSM 1100 / LMG 10767 / O)</name>
    <dbReference type="NCBI Taxonomy" id="760192"/>
    <lineage>
        <taxon>Bacteria</taxon>
        <taxon>Pseudomonadati</taxon>
        <taxon>Bacteroidota</taxon>
        <taxon>Saprospiria</taxon>
        <taxon>Saprospirales</taxon>
        <taxon>Haliscomenobacteraceae</taxon>
        <taxon>Haliscomenobacter</taxon>
    </lineage>
</organism>
<dbReference type="OrthoDB" id="940548at2"/>
<dbReference type="KEGG" id="hhy:Halhy_6455"/>
<feature type="domain" description="Transposase Tn5-like N-terminal" evidence="1">
    <location>
        <begin position="9"/>
        <end position="58"/>
    </location>
</feature>
<dbReference type="KEGG" id="hhy:Halhy_5976"/>
<dbReference type="PANTHER" id="PTHR37319">
    <property type="entry name" value="TRANSPOSASE"/>
    <property type="match status" value="1"/>
</dbReference>
<gene>
    <name evidence="2" type="ordered locus">Halhy_1826</name>
    <name evidence="3" type="ordered locus">Halhy_4824</name>
    <name evidence="4" type="ordered locus">Halhy_5976</name>
    <name evidence="5" type="ordered locus">Halhy_6455</name>
</gene>
<dbReference type="eggNOG" id="COG3385">
    <property type="taxonomic scope" value="Bacteria"/>
</dbReference>
<reference key="2">
    <citation type="submission" date="2011-04" db="EMBL/GenBank/DDBJ databases">
        <title>Complete sequence of chromosome of Haliscomenobacter hydrossis DSM 1100.</title>
        <authorList>
            <consortium name="US DOE Joint Genome Institute (JGI-PGF)"/>
            <person name="Lucas S."/>
            <person name="Han J."/>
            <person name="Lapidus A."/>
            <person name="Bruce D."/>
            <person name="Goodwin L."/>
            <person name="Pitluck S."/>
            <person name="Peters L."/>
            <person name="Kyrpides N."/>
            <person name="Mavromatis K."/>
            <person name="Ivanova N."/>
            <person name="Ovchinnikova G."/>
            <person name="Pagani I."/>
            <person name="Daligault H."/>
            <person name="Detter J.C."/>
            <person name="Han C."/>
            <person name="Land M."/>
            <person name="Hauser L."/>
            <person name="Markowitz V."/>
            <person name="Cheng J.-F."/>
            <person name="Hugenholtz P."/>
            <person name="Woyke T."/>
            <person name="Wu D."/>
            <person name="Verbarg S."/>
            <person name="Frueling A."/>
            <person name="Brambilla E."/>
            <person name="Klenk H.-P."/>
            <person name="Eisen J.A."/>
        </authorList>
    </citation>
    <scope>NUCLEOTIDE SEQUENCE</scope>
    <source>
        <strain>DSM 1100</strain>
    </source>
</reference>
<dbReference type="InterPro" id="IPR038215">
    <property type="entry name" value="TN5-like_N_sf"/>
</dbReference>
<dbReference type="Pfam" id="PF14706">
    <property type="entry name" value="Tnp_DNA_bind"/>
    <property type="match status" value="1"/>
</dbReference>
<evidence type="ECO:0000313" key="6">
    <source>
        <dbReference type="Proteomes" id="UP000008461"/>
    </source>
</evidence>
<dbReference type="Gene3D" id="1.10.246.40">
    <property type="entry name" value="Tn5 transposase, domain 1"/>
    <property type="match status" value="1"/>
</dbReference>
<dbReference type="EMBL" id="CP002691">
    <property type="protein sequence ID" value="AEE53799.1"/>
    <property type="molecule type" value="Genomic_DNA"/>
</dbReference>
<dbReference type="InterPro" id="IPR012337">
    <property type="entry name" value="RNaseH-like_sf"/>
</dbReference>
<evidence type="ECO:0000313" key="2">
    <source>
        <dbReference type="EMBL" id="AEE49711.1"/>
    </source>
</evidence>
<dbReference type="KEGG" id="hhy:Halhy_1826"/>
<evidence type="ECO:0000313" key="3">
    <source>
        <dbReference type="EMBL" id="AEE52657.1"/>
    </source>
</evidence>
<dbReference type="EMBL" id="CP002691">
    <property type="protein sequence ID" value="AEE52657.1"/>
    <property type="molecule type" value="Genomic_DNA"/>
</dbReference>
<reference evidence="5 6" key="1">
    <citation type="journal article" date="2011" name="Stand. Genomic Sci.">
        <title>Complete genome sequence of Haliscomenobacter hydrossis type strain (O).</title>
        <authorList>
            <consortium name="US DOE Joint Genome Institute (JGI-PGF)"/>
            <person name="Daligault H."/>
            <person name="Lapidus A."/>
            <person name="Zeytun A."/>
            <person name="Nolan M."/>
            <person name="Lucas S."/>
            <person name="Del Rio T.G."/>
            <person name="Tice H."/>
            <person name="Cheng J.F."/>
            <person name="Tapia R."/>
            <person name="Han C."/>
            <person name="Goodwin L."/>
            <person name="Pitluck S."/>
            <person name="Liolios K."/>
            <person name="Pagani I."/>
            <person name="Ivanova N."/>
            <person name="Huntemann M."/>
            <person name="Mavromatis K."/>
            <person name="Mikhailova N."/>
            <person name="Pati A."/>
            <person name="Chen A."/>
            <person name="Palaniappan K."/>
            <person name="Land M."/>
            <person name="Hauser L."/>
            <person name="Brambilla E.M."/>
            <person name="Rohde M."/>
            <person name="Verbarg S."/>
            <person name="Goker M."/>
            <person name="Bristow J."/>
            <person name="Eisen J.A."/>
            <person name="Markowitz V."/>
            <person name="Hugenholtz P."/>
            <person name="Kyrpides N.C."/>
            <person name="Klenk H.P."/>
            <person name="Woyke T."/>
        </authorList>
    </citation>
    <scope>NUCLEOTIDE SEQUENCE [LARGE SCALE GENOMIC DNA]</scope>
    <source>
        <strain evidence="6">ATCC 27775 / DSM 1100 / LMG 10767 / O</strain>
        <strain evidence="5">DSM 1100</strain>
    </source>
</reference>
<protein>
    <submittedName>
        <fullName evidence="5">Transposase</fullName>
    </submittedName>
</protein>
<evidence type="ECO:0000313" key="5">
    <source>
        <dbReference type="EMBL" id="AEE54272.1"/>
    </source>
</evidence>
<dbReference type="HOGENOM" id="CLU_045115_0_0_10"/>
<dbReference type="RefSeq" id="WP_013764264.1">
    <property type="nucleotide sequence ID" value="NC_015510.1"/>
</dbReference>
<dbReference type="Proteomes" id="UP000008461">
    <property type="component" value="Chromosome"/>
</dbReference>
<proteinExistence type="predicted"/>
<dbReference type="SUPFAM" id="SSF53098">
    <property type="entry name" value="Ribonuclease H-like"/>
    <property type="match status" value="1"/>
</dbReference>
<accession>F4KR85</accession>
<evidence type="ECO:0000313" key="4">
    <source>
        <dbReference type="EMBL" id="AEE53799.1"/>
    </source>
</evidence>
<dbReference type="Gene3D" id="3.90.350.10">
    <property type="entry name" value="Transposase Inhibitor Protein From Tn5, Chain A, domain 1"/>
    <property type="match status" value="1"/>
</dbReference>
<dbReference type="InterPro" id="IPR054836">
    <property type="entry name" value="Tn5_transposase"/>
</dbReference>
<dbReference type="EMBL" id="CP002691">
    <property type="protein sequence ID" value="AEE54272.1"/>
    <property type="molecule type" value="Genomic_DNA"/>
</dbReference>
<evidence type="ECO:0000259" key="1">
    <source>
        <dbReference type="Pfam" id="PF14706"/>
    </source>
</evidence>
<dbReference type="InterPro" id="IPR047768">
    <property type="entry name" value="Tn5p-like"/>
</dbReference>
<keyword evidence="6" id="KW-1185">Reference proteome</keyword>
<dbReference type="NCBIfam" id="NF033590">
    <property type="entry name" value="transpos_IS4_3"/>
    <property type="match status" value="1"/>
</dbReference>
<dbReference type="Gene3D" id="1.10.740.10">
    <property type="entry name" value="Transferase Inhibitor Protein From Tn5, Chain"/>
    <property type="match status" value="1"/>
</dbReference>
<dbReference type="STRING" id="760192.Halhy_1826"/>
<sequence>MKGAKKYSTSCLGDKRLESRYRSVLRHLSAQMNATVPQANLEWKAIKGTYRLWDNEKVTPQGQLALHFQDIISSLPPSKERPLRVLQISDTVELNYTRHRCAKHLGPLKYIKHRGLHLHNSLLVSEQGQPLGLLKQTFHIRKDEKLGKSAERLHEPIQDKESARWLDHFDCGQTFSQTQGLEVVYVADREADILELFAERSAPGMHFLIRSNHDRKLCDGQSNLGPTVDSWTAQGTYQTQVFCSTSKRWRTANLEIRFGAVVVKLKNPLPHKQHLPPIALNVVDIREVPAKQDQEHTIHWRLLTSLDVQSFQDAVQICRYYVLRWIIERFHFILKSGGASVEKLQLALPHRLKNAITTYSIAAMDALQLRYYCDTDPDQTIDQIGIDDLSYKVLYTYAEKRLNLDVHYDPKSPPTVKQFCITLGRIGGFLPSKRQPVPGIIILTRALERLKTLVDAYITFSQ</sequence>